<organism evidence="17 18">
    <name type="scientific">Mesomycoplasma bovoculi M165/69</name>
    <dbReference type="NCBI Taxonomy" id="743966"/>
    <lineage>
        <taxon>Bacteria</taxon>
        <taxon>Bacillati</taxon>
        <taxon>Mycoplasmatota</taxon>
        <taxon>Mycoplasmoidales</taxon>
        <taxon>Metamycoplasmataceae</taxon>
        <taxon>Mesomycoplasma</taxon>
    </lineage>
</organism>
<dbReference type="InterPro" id="IPR003959">
    <property type="entry name" value="ATPase_AAA_core"/>
</dbReference>
<dbReference type="Pfam" id="PF22667">
    <property type="entry name" value="Lon_lid"/>
    <property type="match status" value="1"/>
</dbReference>
<accession>W5UT60</accession>
<feature type="active site" evidence="13 15">
    <location>
        <position position="783"/>
    </location>
</feature>
<evidence type="ECO:0000256" key="6">
    <source>
        <dbReference type="ARBA" id="ARBA00023016"/>
    </source>
</evidence>
<keyword evidence="18" id="KW-1185">Reference proteome</keyword>
<comment type="function">
    <text evidence="9">ATP-dependent serine protease that mediates the selective degradation of mutant and abnormal proteins as well as certain short-lived regulatory proteins. Required for cellular homeostasis and for survival from DNA damage and developmental changes induced by stress. Degrades polypeptides processively to yield small peptide fragments that are 5 to 10 amino acids long. Binds to DNA in a double-stranded, site-specific manner.</text>
</comment>
<evidence type="ECO:0000256" key="2">
    <source>
        <dbReference type="ARBA" id="ARBA00022741"/>
    </source>
</evidence>
<dbReference type="SUPFAM" id="SSF54211">
    <property type="entry name" value="Ribosomal protein S5 domain 2-like"/>
    <property type="match status" value="1"/>
</dbReference>
<evidence type="ECO:0000256" key="14">
    <source>
        <dbReference type="PIRSR" id="PIRSR001174-2"/>
    </source>
</evidence>
<dbReference type="AlphaFoldDB" id="W5UT60"/>
<dbReference type="PATRIC" id="fig|743966.3.peg.304"/>
<dbReference type="CDD" id="cd19500">
    <property type="entry name" value="RecA-like_Lon"/>
    <property type="match status" value="1"/>
</dbReference>
<dbReference type="PIRSF" id="PIRSF001174">
    <property type="entry name" value="Lon_proteas"/>
    <property type="match status" value="1"/>
</dbReference>
<dbReference type="Proteomes" id="UP000019229">
    <property type="component" value="Chromosome"/>
</dbReference>
<reference evidence="17 18" key="1">
    <citation type="journal article" date="2014" name="Genome Announc.">
        <title>Complete Genome Sequence of Mycoplasma bovoculi Strain M165/69T (ATCC 29104).</title>
        <authorList>
            <person name="Calcutt M.J."/>
            <person name="Foecking M.F."/>
        </authorList>
    </citation>
    <scope>NUCLEOTIDE SEQUENCE [LARGE SCALE GENOMIC DNA]</scope>
    <source>
        <strain evidence="17">M165/69</strain>
    </source>
</reference>
<evidence type="ECO:0000256" key="7">
    <source>
        <dbReference type="ARBA" id="ARBA00026070"/>
    </source>
</evidence>
<evidence type="ECO:0000256" key="15">
    <source>
        <dbReference type="PROSITE-ProRule" id="PRU01122"/>
    </source>
</evidence>
<comment type="catalytic activity">
    <reaction evidence="8 12 15">
        <text>Hydrolysis of proteins in presence of ATP.</text>
        <dbReference type="EC" id="3.4.21.53"/>
    </reaction>
</comment>
<feature type="active site" evidence="13 15">
    <location>
        <position position="740"/>
    </location>
</feature>
<keyword evidence="2 12" id="KW-0547">Nucleotide-binding</keyword>
<evidence type="ECO:0000256" key="13">
    <source>
        <dbReference type="PIRSR" id="PIRSR001174-1"/>
    </source>
</evidence>
<dbReference type="STRING" id="743966.MYB_01510"/>
<dbReference type="PANTHER" id="PTHR10046">
    <property type="entry name" value="ATP DEPENDENT LON PROTEASE FAMILY MEMBER"/>
    <property type="match status" value="1"/>
</dbReference>
<evidence type="ECO:0000256" key="5">
    <source>
        <dbReference type="ARBA" id="ARBA00022840"/>
    </source>
</evidence>
<protein>
    <recommendedName>
        <fullName evidence="11 12">Lon protease</fullName>
        <ecNumber evidence="10 12">3.4.21.53</ecNumber>
    </recommendedName>
</protein>
<dbReference type="SMART" id="SM00382">
    <property type="entry name" value="AAA"/>
    <property type="match status" value="1"/>
</dbReference>
<evidence type="ECO:0000256" key="8">
    <source>
        <dbReference type="ARBA" id="ARBA00050665"/>
    </source>
</evidence>
<evidence type="ECO:0000313" key="18">
    <source>
        <dbReference type="Proteomes" id="UP000019229"/>
    </source>
</evidence>
<dbReference type="EMBL" id="CP007154">
    <property type="protein sequence ID" value="AHH45311.1"/>
    <property type="molecule type" value="Genomic_DNA"/>
</dbReference>
<dbReference type="InterPro" id="IPR027417">
    <property type="entry name" value="P-loop_NTPase"/>
</dbReference>
<gene>
    <name evidence="17" type="primary">lon</name>
    <name evidence="17" type="ORF">MYB_01510</name>
</gene>
<dbReference type="InterPro" id="IPR003593">
    <property type="entry name" value="AAA+_ATPase"/>
</dbReference>
<evidence type="ECO:0000256" key="3">
    <source>
        <dbReference type="ARBA" id="ARBA00022801"/>
    </source>
</evidence>
<dbReference type="EC" id="3.4.21.53" evidence="10 12"/>
<dbReference type="KEGG" id="mbc:MYB_01510"/>
<feature type="domain" description="Lon proteolytic" evidence="16">
    <location>
        <begin position="654"/>
        <end position="833"/>
    </location>
</feature>
<dbReference type="Gene3D" id="1.10.8.60">
    <property type="match status" value="1"/>
</dbReference>
<dbReference type="GO" id="GO:0005737">
    <property type="term" value="C:cytoplasm"/>
    <property type="evidence" value="ECO:0007669"/>
    <property type="project" value="UniProtKB-SubCell"/>
</dbReference>
<dbReference type="Pfam" id="PF05362">
    <property type="entry name" value="Lon_C"/>
    <property type="match status" value="1"/>
</dbReference>
<keyword evidence="12" id="KW-0963">Cytoplasm</keyword>
<dbReference type="HOGENOM" id="CLU_004109_1_0_14"/>
<proteinExistence type="inferred from homology"/>
<dbReference type="FunFam" id="3.40.50.300:FF:000021">
    <property type="entry name" value="Lon protease homolog"/>
    <property type="match status" value="1"/>
</dbReference>
<dbReference type="InterPro" id="IPR008269">
    <property type="entry name" value="Lon_proteolytic"/>
</dbReference>
<comment type="similarity">
    <text evidence="12 15">Belongs to the peptidase S16 family.</text>
</comment>
<keyword evidence="3 12" id="KW-0378">Hydrolase</keyword>
<dbReference type="Gene3D" id="3.30.230.10">
    <property type="match status" value="1"/>
</dbReference>
<name>W5UT60_9BACT</name>
<evidence type="ECO:0000256" key="1">
    <source>
        <dbReference type="ARBA" id="ARBA00022670"/>
    </source>
</evidence>
<dbReference type="GO" id="GO:0004176">
    <property type="term" value="F:ATP-dependent peptidase activity"/>
    <property type="evidence" value="ECO:0007669"/>
    <property type="project" value="UniProtKB-UniRule"/>
</dbReference>
<dbReference type="GO" id="GO:0016887">
    <property type="term" value="F:ATP hydrolysis activity"/>
    <property type="evidence" value="ECO:0007669"/>
    <property type="project" value="InterPro"/>
</dbReference>
<dbReference type="InterPro" id="IPR027065">
    <property type="entry name" value="Lon_Prtase"/>
</dbReference>
<sequence>MTKEKESYLRYKFIPTRKNIYFNGTHETFHATFNKRSTIQHFKNLEQLSGETGLLKAQAVFVYHKDEKNDNINSLEDIYEYGSLIEISGFDVKTDSSGEWSSIDISFVVLNKVKIIDLEDKSVNLMLLGSVKTAREIASQKEITINVLESVVNTIKNKGNFSNSVLLTNIFESFRNISYSVATPELIKEIINLLASSDSFSFLQKYDIFSFNNYVSKIKYIVKAIRALDQNNDLEEEINAILKSNLDRQQTEFILREKIKAIRKRLGEDQRYDELVEEKLNSELGQKQYPAEMQDIIRREIQKLKGMMSTSPEAGISKNYIDLAMQLPWRKVSTDRLDLEIVKKQLDNDHFGLVEIKKRIVEYLATLIHRQSNQTSSAFKVETIGDTNVDNALFVNQKRSKLKKMSSMPILTLVGPPGTGKTSIARSIADALGKEFVKISLGGVADEAELRGHRRTYVGAMPGKIVRALKKIGVSNPLILLDEIDKLSPASHRGDPAAAMLEILDPEQNRFFQDNYLEIEYDLSKVMFVATANSWDTIPEPLLDRVEIIELSSYTYLEKIDIAKNYLIPQVLAENSLDSKYFQINSKTIDYIVKRYTYEPGVRELKRVFDKIARKIIVLLLNGEITESKYEIKQDNIEKLLGITKFDPDELEKKPQVGIVNGLSYSAYGGSALQIEVITSPGQGDIKLTGQLKDVMQESARIALSYVQANSKKFGIDFDFSANQFHIHVPEGAVPKDGPSAGVTFTTAIISALLKKAVPYDIAMTGEITLHGKVLQIGGLKEKSLGAFKNGIKTVFIPKSNEKHLPDIPKEVHKTIKFIPVTSYEQIYKNIFK</sequence>
<dbReference type="NCBIfam" id="TIGR00763">
    <property type="entry name" value="lon"/>
    <property type="match status" value="1"/>
</dbReference>
<keyword evidence="5 12" id="KW-0067">ATP-binding</keyword>
<dbReference type="Gene3D" id="3.40.50.300">
    <property type="entry name" value="P-loop containing nucleotide triphosphate hydrolases"/>
    <property type="match status" value="1"/>
</dbReference>
<dbReference type="eggNOG" id="COG0466">
    <property type="taxonomic scope" value="Bacteria"/>
</dbReference>
<dbReference type="PROSITE" id="PS51786">
    <property type="entry name" value="LON_PROTEOLYTIC"/>
    <property type="match status" value="1"/>
</dbReference>
<keyword evidence="6 17" id="KW-0346">Stress response</keyword>
<comment type="subunit">
    <text evidence="7 12">Homohexamer. Organized in a ring with a central cavity.</text>
</comment>
<dbReference type="GO" id="GO:0006508">
    <property type="term" value="P:proteolysis"/>
    <property type="evidence" value="ECO:0007669"/>
    <property type="project" value="UniProtKB-KW"/>
</dbReference>
<keyword evidence="4 12" id="KW-0720">Serine protease</keyword>
<feature type="binding site" evidence="14">
    <location>
        <begin position="415"/>
        <end position="422"/>
    </location>
    <ligand>
        <name>ATP</name>
        <dbReference type="ChEBI" id="CHEBI:30616"/>
    </ligand>
</feature>
<dbReference type="GO" id="GO:0005524">
    <property type="term" value="F:ATP binding"/>
    <property type="evidence" value="ECO:0007669"/>
    <property type="project" value="UniProtKB-KW"/>
</dbReference>
<evidence type="ECO:0000256" key="9">
    <source>
        <dbReference type="ARBA" id="ARBA00053875"/>
    </source>
</evidence>
<dbReference type="RefSeq" id="WP_022934761.1">
    <property type="nucleotide sequence ID" value="NZ_CP007154.1"/>
</dbReference>
<dbReference type="Pfam" id="PF00004">
    <property type="entry name" value="AAA"/>
    <property type="match status" value="1"/>
</dbReference>
<dbReference type="InterPro" id="IPR020568">
    <property type="entry name" value="Ribosomal_Su5_D2-typ_SF"/>
</dbReference>
<evidence type="ECO:0000256" key="11">
    <source>
        <dbReference type="ARBA" id="ARBA00071934"/>
    </source>
</evidence>
<dbReference type="GO" id="GO:0030163">
    <property type="term" value="P:protein catabolic process"/>
    <property type="evidence" value="ECO:0007669"/>
    <property type="project" value="InterPro"/>
</dbReference>
<comment type="subcellular location">
    <subcellularLocation>
        <location evidence="12">Cytoplasm</location>
    </subcellularLocation>
</comment>
<dbReference type="PRINTS" id="PR00830">
    <property type="entry name" value="ENDOLAPTASE"/>
</dbReference>
<keyword evidence="1 12" id="KW-0645">Protease</keyword>
<dbReference type="Gene3D" id="1.20.5.5270">
    <property type="match status" value="1"/>
</dbReference>
<dbReference type="InterPro" id="IPR004815">
    <property type="entry name" value="Lon_bac/euk-typ"/>
</dbReference>
<dbReference type="GO" id="GO:0004252">
    <property type="term" value="F:serine-type endopeptidase activity"/>
    <property type="evidence" value="ECO:0007669"/>
    <property type="project" value="UniProtKB-UniRule"/>
</dbReference>
<evidence type="ECO:0000256" key="4">
    <source>
        <dbReference type="ARBA" id="ARBA00022825"/>
    </source>
</evidence>
<evidence type="ECO:0000313" key="17">
    <source>
        <dbReference type="EMBL" id="AHH45311.1"/>
    </source>
</evidence>
<dbReference type="InterPro" id="IPR014721">
    <property type="entry name" value="Ribsml_uS5_D2-typ_fold_subgr"/>
</dbReference>
<evidence type="ECO:0000256" key="10">
    <source>
        <dbReference type="ARBA" id="ARBA00066743"/>
    </source>
</evidence>
<evidence type="ECO:0000259" key="16">
    <source>
        <dbReference type="PROSITE" id="PS51786"/>
    </source>
</evidence>
<dbReference type="SUPFAM" id="SSF52540">
    <property type="entry name" value="P-loop containing nucleoside triphosphate hydrolases"/>
    <property type="match status" value="1"/>
</dbReference>
<dbReference type="Gene3D" id="1.20.58.1480">
    <property type="match status" value="1"/>
</dbReference>
<dbReference type="InterPro" id="IPR054594">
    <property type="entry name" value="Lon_lid"/>
</dbReference>
<evidence type="ECO:0000256" key="12">
    <source>
        <dbReference type="PIRNR" id="PIRNR001174"/>
    </source>
</evidence>